<evidence type="ECO:0000259" key="11">
    <source>
        <dbReference type="Pfam" id="PF00122"/>
    </source>
</evidence>
<evidence type="ECO:0000256" key="10">
    <source>
        <dbReference type="SAM" id="Phobius"/>
    </source>
</evidence>
<dbReference type="Pfam" id="PF00122">
    <property type="entry name" value="E1-E2_ATPase"/>
    <property type="match status" value="1"/>
</dbReference>
<evidence type="ECO:0000256" key="9">
    <source>
        <dbReference type="SAM" id="MobiDB-lite"/>
    </source>
</evidence>
<comment type="caution">
    <text evidence="13">The sequence shown here is derived from an EMBL/GenBank/DDBJ whole genome shotgun (WGS) entry which is preliminary data.</text>
</comment>
<dbReference type="Pfam" id="PF00689">
    <property type="entry name" value="Cation_ATPase_C"/>
    <property type="match status" value="1"/>
</dbReference>
<dbReference type="InterPro" id="IPR006068">
    <property type="entry name" value="ATPase_P-typ_cation-transptr_C"/>
</dbReference>
<comment type="catalytic activity">
    <reaction evidence="8">
        <text>ATP + H2O = ADP + phosphate + H(+)</text>
        <dbReference type="Rhea" id="RHEA:13065"/>
        <dbReference type="ChEBI" id="CHEBI:15377"/>
        <dbReference type="ChEBI" id="CHEBI:15378"/>
        <dbReference type="ChEBI" id="CHEBI:30616"/>
        <dbReference type="ChEBI" id="CHEBI:43474"/>
        <dbReference type="ChEBI" id="CHEBI:456216"/>
    </reaction>
</comment>
<keyword evidence="3" id="KW-0547">Nucleotide-binding</keyword>
<evidence type="ECO:0000256" key="6">
    <source>
        <dbReference type="ARBA" id="ARBA00022989"/>
    </source>
</evidence>
<comment type="subcellular location">
    <subcellularLocation>
        <location evidence="1">Cell membrane</location>
        <topology evidence="1">Multi-pass membrane protein</topology>
    </subcellularLocation>
</comment>
<dbReference type="InterPro" id="IPR044492">
    <property type="entry name" value="P_typ_ATPase_HD_dom"/>
</dbReference>
<feature type="region of interest" description="Disordered" evidence="9">
    <location>
        <begin position="313"/>
        <end position="347"/>
    </location>
</feature>
<keyword evidence="2 10" id="KW-0812">Transmembrane</keyword>
<dbReference type="PANTHER" id="PTHR42861">
    <property type="entry name" value="CALCIUM-TRANSPORTING ATPASE"/>
    <property type="match status" value="1"/>
</dbReference>
<dbReference type="PROSITE" id="PS00154">
    <property type="entry name" value="ATPASE_E1_E2"/>
    <property type="match status" value="1"/>
</dbReference>
<dbReference type="Gene3D" id="3.40.1110.10">
    <property type="entry name" value="Calcium-transporting ATPase, cytoplasmic domain N"/>
    <property type="match status" value="1"/>
</dbReference>
<dbReference type="EMBL" id="WLZY01000013">
    <property type="protein sequence ID" value="NDL60663.1"/>
    <property type="molecule type" value="Genomic_DNA"/>
</dbReference>
<dbReference type="NCBIfam" id="TIGR01494">
    <property type="entry name" value="ATPase_P-type"/>
    <property type="match status" value="2"/>
</dbReference>
<dbReference type="GO" id="GO:0005524">
    <property type="term" value="F:ATP binding"/>
    <property type="evidence" value="ECO:0007669"/>
    <property type="project" value="UniProtKB-KW"/>
</dbReference>
<dbReference type="SFLD" id="SFLDG00002">
    <property type="entry name" value="C1.7:_P-type_atpase_like"/>
    <property type="match status" value="1"/>
</dbReference>
<dbReference type="InterPro" id="IPR023298">
    <property type="entry name" value="ATPase_P-typ_TM_dom_sf"/>
</dbReference>
<feature type="domain" description="Cation-transporting P-type ATPase C-terminal" evidence="12">
    <location>
        <begin position="1288"/>
        <end position="1435"/>
    </location>
</feature>
<keyword evidence="14" id="KW-1185">Reference proteome</keyword>
<dbReference type="SUPFAM" id="SSF81665">
    <property type="entry name" value="Calcium ATPase, transmembrane domain M"/>
    <property type="match status" value="1"/>
</dbReference>
<evidence type="ECO:0000256" key="1">
    <source>
        <dbReference type="ARBA" id="ARBA00004651"/>
    </source>
</evidence>
<evidence type="ECO:0000259" key="12">
    <source>
        <dbReference type="Pfam" id="PF00689"/>
    </source>
</evidence>
<protein>
    <submittedName>
        <fullName evidence="13">HAD-IC family P-type ATPase</fullName>
    </submittedName>
</protein>
<dbReference type="InterPro" id="IPR059000">
    <property type="entry name" value="ATPase_P-type_domA"/>
</dbReference>
<keyword evidence="7 10" id="KW-0472">Membrane</keyword>
<evidence type="ECO:0000256" key="8">
    <source>
        <dbReference type="ARBA" id="ARBA00049360"/>
    </source>
</evidence>
<dbReference type="Gene3D" id="2.70.150.10">
    <property type="entry name" value="Calcium-transporting ATPase, cytoplasmic transduction domain A"/>
    <property type="match status" value="1"/>
</dbReference>
<dbReference type="PRINTS" id="PR00120">
    <property type="entry name" value="HATPASE"/>
</dbReference>
<evidence type="ECO:0000313" key="13">
    <source>
        <dbReference type="EMBL" id="NDL60663.1"/>
    </source>
</evidence>
<dbReference type="InterPro" id="IPR008250">
    <property type="entry name" value="ATPase_P-typ_transduc_dom_A_sf"/>
</dbReference>
<feature type="transmembrane region" description="Helical" evidence="10">
    <location>
        <begin position="1422"/>
        <end position="1445"/>
    </location>
</feature>
<sequence>MLGAACSMLSAPVRGAASVVRTGAHIVSPGERDTAEPRGEPAGVGRAAAGVAKLGAGAAMAGVSAAAFTAGLVKGTVSQLPQAAVGVLPTDAARESVGAARALLDAHPRRQRRRVWTGHGRAHIEVRGLDGNGQRKLTKQVPSALRRLHGVRWARVNAVTGQVLVAFDERRLSVDTLLDTVRAVEKDHGSREDDFSWQRPTHPGDSASIAAVAAELAADCVATSMATVQTVFRFSPMPRSLRTVTAMLDIERGLRSGLKRRIGPVETDLVLTLANAAVHGLSRGIASPAVDALYRTTLLAEVWERRQAWNRMEPELSGRASTVPDSGPRPQPRPEPRPDGPIEEWSRRLGPLTSGAVAAVLALTRNPGRASDAFQAAVPRAARYGREGFAAAVGRDLARRGVVPLNAAAFRRLDRVSVIVLDARVLVTSDGELDPKTDAVLEAARESGATIHLTAQPEADELVPWADETVDQALTLSDHVRRLQAEGQGVLVVSASDEDAMSAADVAVAVLDVDTTSYWSADLVCANGLEDVWRILCALKRARPVSRSAVRLAQAGSALGVLSVLTADRRSRIVSELPPVQVAALLALLHGTVAGVRATRGSPPPPISRVPWHELDARDAYARLMRTRAGQPPHPPPVGTGLPGVAFVSRQAQEVAGLAKAVYEELRDPLTPVLAVGAAASVIVGSALDGVLVGAVLTGNVLISGGQRLRVERALRHLLAEQEISARRLRLQDLERLTEAQVESVVAGALVPGDVIELRASDVVPADARLLDAEDLEVDESTLTGESLPVAKDTLATPGAAVAERSGMVFEGTSVLAGSGYAVVVATGRSTEAGRATAVAGRAPRPAGLQARLQEVTRLALPVTAIGGAAVTGVGLLRGLPLRQAIAAGVSLAVAAVPEGLPLVATVAQAGGARRLSQQGTLVRTSRALEALGRVDVVCFDKTGTLTEGRLRLTRLASGAEDLTPGEPESDVLLAAAGRACPAVGSDEVSRLPHATDRAVLEAAVAADEVHRAGWELITELPFETRRGYFAALGRTEDGPQLVVKGAPEVILPLCDAAEGAKDTVERLAADGLRVLAVAERRDDVPEQTDELESLVSGLQLLGFVGIADAPRAEAAEAVNELTGAGTRVVMVTGDHPETARAVAAATGIANGAVLTGAEMDRMSERERTRRVARCTVFARVSPEHKVQIVDALQRERRVVAMIGDGVNDAAAIRLADVGIGVRAQRSTSAQSSADLVLTNADIRQVHRAVLEGRALWRRARDAVSILVGGNAGEVTFMLLGTALAGRAPINTRQMLLVNMLTDMFPALAVALAGNHDDEDHNGPVGPMLGAPLAKAVAVRGGATALGATLAWTAGRFTGRRQRAGTMGLAALIMTQLGQTMLAGRHSRLVIGTCAGSAVALVVAVQTPGLSQFLGCTPLGPVAWGSVFAAAGAGTAAAAVAPRLVT</sequence>
<dbReference type="SFLD" id="SFLDS00003">
    <property type="entry name" value="Haloacid_Dehalogenase"/>
    <property type="match status" value="1"/>
</dbReference>
<evidence type="ECO:0000256" key="4">
    <source>
        <dbReference type="ARBA" id="ARBA00022840"/>
    </source>
</evidence>
<evidence type="ECO:0000256" key="5">
    <source>
        <dbReference type="ARBA" id="ARBA00022967"/>
    </source>
</evidence>
<evidence type="ECO:0000256" key="2">
    <source>
        <dbReference type="ARBA" id="ARBA00022692"/>
    </source>
</evidence>
<dbReference type="InterPro" id="IPR023214">
    <property type="entry name" value="HAD_sf"/>
</dbReference>
<reference evidence="13 14" key="1">
    <citation type="submission" date="2019-11" db="EMBL/GenBank/DDBJ databases">
        <authorList>
            <person name="Li X.-J."/>
            <person name="Feng X.-M."/>
        </authorList>
    </citation>
    <scope>NUCLEOTIDE SEQUENCE [LARGE SCALE GENOMIC DNA]</scope>
    <source>
        <strain evidence="13 14">XMNu-373</strain>
    </source>
</reference>
<dbReference type="PRINTS" id="PR00119">
    <property type="entry name" value="CATATPASE"/>
</dbReference>
<feature type="transmembrane region" description="Helical" evidence="10">
    <location>
        <begin position="1389"/>
        <end position="1410"/>
    </location>
</feature>
<name>A0A7K3MBJ2_9ACTN</name>
<evidence type="ECO:0000256" key="7">
    <source>
        <dbReference type="ARBA" id="ARBA00023136"/>
    </source>
</evidence>
<gene>
    <name evidence="13" type="ORF">F7O44_26655</name>
</gene>
<dbReference type="InterPro" id="IPR001757">
    <property type="entry name" value="P_typ_ATPase"/>
</dbReference>
<proteinExistence type="predicted"/>
<dbReference type="GO" id="GO:0005886">
    <property type="term" value="C:plasma membrane"/>
    <property type="evidence" value="ECO:0007669"/>
    <property type="project" value="UniProtKB-SubCell"/>
</dbReference>
<evidence type="ECO:0000313" key="14">
    <source>
        <dbReference type="Proteomes" id="UP000460435"/>
    </source>
</evidence>
<dbReference type="InterPro" id="IPR018303">
    <property type="entry name" value="ATPase_P-typ_P_site"/>
</dbReference>
<dbReference type="SFLD" id="SFLDF00027">
    <property type="entry name" value="p-type_atpase"/>
    <property type="match status" value="1"/>
</dbReference>
<dbReference type="SUPFAM" id="SSF56784">
    <property type="entry name" value="HAD-like"/>
    <property type="match status" value="1"/>
</dbReference>
<organism evidence="13 14">
    <name type="scientific">Phytoactinopolyspora mesophila</name>
    <dbReference type="NCBI Taxonomy" id="2650750"/>
    <lineage>
        <taxon>Bacteria</taxon>
        <taxon>Bacillati</taxon>
        <taxon>Actinomycetota</taxon>
        <taxon>Actinomycetes</taxon>
        <taxon>Jiangellales</taxon>
        <taxon>Jiangellaceae</taxon>
        <taxon>Phytoactinopolyspora</taxon>
    </lineage>
</organism>
<dbReference type="InterPro" id="IPR023299">
    <property type="entry name" value="ATPase_P-typ_cyto_dom_N"/>
</dbReference>
<dbReference type="SUPFAM" id="SSF55008">
    <property type="entry name" value="HMA, heavy metal-associated domain"/>
    <property type="match status" value="1"/>
</dbReference>
<dbReference type="Proteomes" id="UP000460435">
    <property type="component" value="Unassembled WGS sequence"/>
</dbReference>
<accession>A0A7K3MBJ2</accession>
<dbReference type="SUPFAM" id="SSF81653">
    <property type="entry name" value="Calcium ATPase, transduction domain A"/>
    <property type="match status" value="1"/>
</dbReference>
<dbReference type="InterPro" id="IPR036163">
    <property type="entry name" value="HMA_dom_sf"/>
</dbReference>
<dbReference type="GO" id="GO:0016887">
    <property type="term" value="F:ATP hydrolysis activity"/>
    <property type="evidence" value="ECO:0007669"/>
    <property type="project" value="InterPro"/>
</dbReference>
<feature type="compositionally biased region" description="Basic and acidic residues" evidence="9">
    <location>
        <begin position="332"/>
        <end position="347"/>
    </location>
</feature>
<evidence type="ECO:0000256" key="3">
    <source>
        <dbReference type="ARBA" id="ARBA00022741"/>
    </source>
</evidence>
<dbReference type="Gene3D" id="3.30.70.100">
    <property type="match status" value="1"/>
</dbReference>
<keyword evidence="4" id="KW-0067">ATP-binding</keyword>
<dbReference type="InterPro" id="IPR036412">
    <property type="entry name" value="HAD-like_sf"/>
</dbReference>
<keyword evidence="6 10" id="KW-1133">Transmembrane helix</keyword>
<dbReference type="Gene3D" id="1.20.1110.10">
    <property type="entry name" value="Calcium-transporting ATPase, transmembrane domain"/>
    <property type="match status" value="2"/>
</dbReference>
<dbReference type="GO" id="GO:0046872">
    <property type="term" value="F:metal ion binding"/>
    <property type="evidence" value="ECO:0007669"/>
    <property type="project" value="InterPro"/>
</dbReference>
<feature type="transmembrane region" description="Helical" evidence="10">
    <location>
        <begin position="1333"/>
        <end position="1354"/>
    </location>
</feature>
<keyword evidence="5" id="KW-1278">Translocase</keyword>
<dbReference type="Pfam" id="PF00702">
    <property type="entry name" value="Hydrolase"/>
    <property type="match status" value="1"/>
</dbReference>
<feature type="domain" description="P-type ATPase A" evidence="11">
    <location>
        <begin position="736"/>
        <end position="838"/>
    </location>
</feature>
<dbReference type="Gene3D" id="3.40.50.1000">
    <property type="entry name" value="HAD superfamily/HAD-like"/>
    <property type="match status" value="2"/>
</dbReference>